<evidence type="ECO:0000256" key="6">
    <source>
        <dbReference type="SAM" id="Phobius"/>
    </source>
</evidence>
<keyword evidence="5 6" id="KW-0472">Membrane</keyword>
<evidence type="ECO:0000256" key="5">
    <source>
        <dbReference type="ARBA" id="ARBA00023136"/>
    </source>
</evidence>
<protein>
    <submittedName>
        <fullName evidence="7">LysE family translocator</fullName>
    </submittedName>
</protein>
<reference evidence="8" key="1">
    <citation type="submission" date="2023-07" db="EMBL/GenBank/DDBJ databases">
        <title>Shewanella mangrovi sp. nov., an acetaldehyde- degrading bacterium isolated from mangrove sediment.</title>
        <authorList>
            <person name="Liu Y."/>
        </authorList>
    </citation>
    <scope>NUCLEOTIDE SEQUENCE [LARGE SCALE GENOMIC DNA]</scope>
    <source>
        <strain evidence="8">C32</strain>
    </source>
</reference>
<accession>A0ABT2FIE3</accession>
<evidence type="ECO:0000256" key="1">
    <source>
        <dbReference type="ARBA" id="ARBA00004651"/>
    </source>
</evidence>
<feature type="transmembrane region" description="Helical" evidence="6">
    <location>
        <begin position="132"/>
        <end position="151"/>
    </location>
</feature>
<keyword evidence="2" id="KW-1003">Cell membrane</keyword>
<keyword evidence="3 6" id="KW-0812">Transmembrane</keyword>
<evidence type="ECO:0000256" key="2">
    <source>
        <dbReference type="ARBA" id="ARBA00022475"/>
    </source>
</evidence>
<name>A0ABT2FIE3_9GAMM</name>
<comment type="caution">
    <text evidence="7">The sequence shown here is derived from an EMBL/GenBank/DDBJ whole genome shotgun (WGS) entry which is preliminary data.</text>
</comment>
<sequence length="211" mass="22903">MLLSTLLPAAFPALALAHFVALLSPGQDFFLIIAHAIRHKLAGSRFICLGVALGNGIYIALVILGWANIRDNPLMFTLVETAGAIYLLWVGQKLLRSKRTDPLRSTTHAAAPSAMQQLLLGLNSALLNPKNALFYMSLMTVILGNDVTLPQQIACGVWMFLAVLLWDLLIAALIARPQVQQQLSAYIHLVERVAGAILITFGISLFTGYLS</sequence>
<feature type="transmembrane region" description="Helical" evidence="6">
    <location>
        <begin position="189"/>
        <end position="210"/>
    </location>
</feature>
<keyword evidence="8" id="KW-1185">Reference proteome</keyword>
<dbReference type="PANTHER" id="PTHR30086">
    <property type="entry name" value="ARGININE EXPORTER PROTEIN ARGO"/>
    <property type="match status" value="1"/>
</dbReference>
<keyword evidence="4 6" id="KW-1133">Transmembrane helix</keyword>
<dbReference type="InterPro" id="IPR001123">
    <property type="entry name" value="LeuE-type"/>
</dbReference>
<dbReference type="RefSeq" id="WP_238895505.1">
    <property type="nucleotide sequence ID" value="NZ_JAKOGG010000003.1"/>
</dbReference>
<proteinExistence type="predicted"/>
<comment type="subcellular location">
    <subcellularLocation>
        <location evidence="1">Cell membrane</location>
        <topology evidence="1">Multi-pass membrane protein</topology>
    </subcellularLocation>
</comment>
<dbReference type="EMBL" id="JAKOGG010000003">
    <property type="protein sequence ID" value="MCS4556102.1"/>
    <property type="molecule type" value="Genomic_DNA"/>
</dbReference>
<evidence type="ECO:0000256" key="3">
    <source>
        <dbReference type="ARBA" id="ARBA00022692"/>
    </source>
</evidence>
<dbReference type="Proteomes" id="UP001201549">
    <property type="component" value="Unassembled WGS sequence"/>
</dbReference>
<evidence type="ECO:0000313" key="8">
    <source>
        <dbReference type="Proteomes" id="UP001201549"/>
    </source>
</evidence>
<feature type="transmembrane region" description="Helical" evidence="6">
    <location>
        <begin position="73"/>
        <end position="90"/>
    </location>
</feature>
<evidence type="ECO:0000313" key="7">
    <source>
        <dbReference type="EMBL" id="MCS4556102.1"/>
    </source>
</evidence>
<feature type="transmembrane region" description="Helical" evidence="6">
    <location>
        <begin position="46"/>
        <end position="67"/>
    </location>
</feature>
<dbReference type="Pfam" id="PF01810">
    <property type="entry name" value="LysE"/>
    <property type="match status" value="1"/>
</dbReference>
<dbReference type="PANTHER" id="PTHR30086:SF20">
    <property type="entry name" value="ARGININE EXPORTER PROTEIN ARGO-RELATED"/>
    <property type="match status" value="1"/>
</dbReference>
<gene>
    <name evidence="7" type="ORF">L9G74_06605</name>
</gene>
<feature type="transmembrane region" description="Helical" evidence="6">
    <location>
        <begin position="157"/>
        <end position="177"/>
    </location>
</feature>
<evidence type="ECO:0000256" key="4">
    <source>
        <dbReference type="ARBA" id="ARBA00022989"/>
    </source>
</evidence>
<organism evidence="7 8">
    <name type="scientific">Shewanella electrica</name>
    <dbReference type="NCBI Taxonomy" id="515560"/>
    <lineage>
        <taxon>Bacteria</taxon>
        <taxon>Pseudomonadati</taxon>
        <taxon>Pseudomonadota</taxon>
        <taxon>Gammaproteobacteria</taxon>
        <taxon>Alteromonadales</taxon>
        <taxon>Shewanellaceae</taxon>
        <taxon>Shewanella</taxon>
    </lineage>
</organism>